<evidence type="ECO:0000313" key="4">
    <source>
        <dbReference type="EMBL" id="OHT21191.1"/>
    </source>
</evidence>
<feature type="domain" description="Enoyl reductase (ER)" evidence="3">
    <location>
        <begin position="17"/>
        <end position="330"/>
    </location>
</feature>
<dbReference type="SUPFAM" id="SSF50129">
    <property type="entry name" value="GroES-like"/>
    <property type="match status" value="1"/>
</dbReference>
<dbReference type="InterPro" id="IPR011032">
    <property type="entry name" value="GroES-like_sf"/>
</dbReference>
<dbReference type="AlphaFoldDB" id="A0A1S1HIA2"/>
<gene>
    <name evidence="4" type="primary">qorA_5</name>
    <name evidence="4" type="ORF">BHE75_03196</name>
</gene>
<dbReference type="SMART" id="SM00829">
    <property type="entry name" value="PKS_ER"/>
    <property type="match status" value="1"/>
</dbReference>
<evidence type="ECO:0000256" key="1">
    <source>
        <dbReference type="ARBA" id="ARBA00022857"/>
    </source>
</evidence>
<dbReference type="GO" id="GO:0070402">
    <property type="term" value="F:NADPH binding"/>
    <property type="evidence" value="ECO:0007669"/>
    <property type="project" value="TreeGrafter"/>
</dbReference>
<dbReference type="PANTHER" id="PTHR48106:SF8">
    <property type="entry name" value="OS02G0805600 PROTEIN"/>
    <property type="match status" value="1"/>
</dbReference>
<dbReference type="RefSeq" id="WP_139181744.1">
    <property type="nucleotide sequence ID" value="NZ_MIPT01000001.1"/>
</dbReference>
<dbReference type="Pfam" id="PF13602">
    <property type="entry name" value="ADH_zinc_N_2"/>
    <property type="match status" value="1"/>
</dbReference>
<dbReference type="InterPro" id="IPR013154">
    <property type="entry name" value="ADH-like_N"/>
</dbReference>
<keyword evidence="1" id="KW-0521">NADP</keyword>
<dbReference type="GO" id="GO:0003960">
    <property type="term" value="F:quinone reductase (NADPH) activity"/>
    <property type="evidence" value="ECO:0007669"/>
    <property type="project" value="UniProtKB-EC"/>
</dbReference>
<dbReference type="PANTHER" id="PTHR48106">
    <property type="entry name" value="QUINONE OXIDOREDUCTASE PIG3-RELATED"/>
    <property type="match status" value="1"/>
</dbReference>
<sequence length="341" mass="35841">MAALPETMRAIDPDETGGPEVLRVVERPVPRPGAGEVLIQVAAAGVNRPDVVQRKGGYPPPPGAPTIPGLEVAGRIVALGQGVESEWLAQPVCALLAGGGYAEYAVAAVGQCLAVPPGLPLMEAAAIPETLFTVWTNLFERAYAVEGDVSLVHGGTSGIGTMAIQLGKLFGLTMIVTCGSDEKCARAIAIGADHAINYRTADFVEEVKQITGGRGCQVVLDMVGGDYVPRNLACLAEDGRHVSIAVQRGAKAEVPIWDIMRRRLTLTGSTLRPRSAAFKSLVADELAATVWPFVREGRLRPVIDRTYTLEEAALAHARMESGDHVGKIVLLVGEQGSAASL</sequence>
<dbReference type="EC" id="1.6.5.5" evidence="4"/>
<evidence type="ECO:0000259" key="3">
    <source>
        <dbReference type="SMART" id="SM00829"/>
    </source>
</evidence>
<dbReference type="Pfam" id="PF08240">
    <property type="entry name" value="ADH_N"/>
    <property type="match status" value="1"/>
</dbReference>
<evidence type="ECO:0000313" key="5">
    <source>
        <dbReference type="Proteomes" id="UP000179467"/>
    </source>
</evidence>
<dbReference type="EMBL" id="MIPT01000001">
    <property type="protein sequence ID" value="OHT21191.1"/>
    <property type="molecule type" value="Genomic_DNA"/>
</dbReference>
<dbReference type="InterPro" id="IPR036291">
    <property type="entry name" value="NAD(P)-bd_dom_sf"/>
</dbReference>
<reference evidence="4 5" key="1">
    <citation type="submission" date="2016-09" db="EMBL/GenBank/DDBJ databases">
        <title>Metabolic pathway, cell adaptation mechanisms and a novel monoxygenase revealed through proteogenomic-transcription analysis of a Sphingomonas haloaromaticamans strain degrading the fungicide ortho-phenylphenol.</title>
        <authorList>
            <person name="Perruchon C."/>
            <person name="Papadopoulou E.S."/>
            <person name="Rousidou C."/>
            <person name="Vasileiadis S."/>
            <person name="Tanou G."/>
            <person name="Amoutzias G."/>
            <person name="Molassiotis A."/>
            <person name="Karpouzas D.G."/>
        </authorList>
    </citation>
    <scope>NUCLEOTIDE SEQUENCE [LARGE SCALE GENOMIC DNA]</scope>
    <source>
        <strain evidence="4 5">P3</strain>
    </source>
</reference>
<accession>A0A1S1HIA2</accession>
<dbReference type="Proteomes" id="UP000179467">
    <property type="component" value="Unassembled WGS sequence"/>
</dbReference>
<comment type="caution">
    <text evidence="4">The sequence shown here is derived from an EMBL/GenBank/DDBJ whole genome shotgun (WGS) entry which is preliminary data.</text>
</comment>
<dbReference type="Gene3D" id="3.90.180.10">
    <property type="entry name" value="Medium-chain alcohol dehydrogenases, catalytic domain"/>
    <property type="match status" value="1"/>
</dbReference>
<dbReference type="InterPro" id="IPR014189">
    <property type="entry name" value="Quinone_OxRdtase_PIG3"/>
</dbReference>
<dbReference type="Gene3D" id="3.40.50.720">
    <property type="entry name" value="NAD(P)-binding Rossmann-like Domain"/>
    <property type="match status" value="1"/>
</dbReference>
<dbReference type="SUPFAM" id="SSF51735">
    <property type="entry name" value="NAD(P)-binding Rossmann-fold domains"/>
    <property type="match status" value="1"/>
</dbReference>
<keyword evidence="2 4" id="KW-0560">Oxidoreductase</keyword>
<name>A0A1S1HIA2_9SPHN</name>
<protein>
    <submittedName>
        <fullName evidence="4">Quinone oxidoreductase 1</fullName>
        <ecNumber evidence="4">1.6.5.5</ecNumber>
    </submittedName>
</protein>
<organism evidence="4 5">
    <name type="scientific">Edaphosphingomonas haloaromaticamans</name>
    <dbReference type="NCBI Taxonomy" id="653954"/>
    <lineage>
        <taxon>Bacteria</taxon>
        <taxon>Pseudomonadati</taxon>
        <taxon>Pseudomonadota</taxon>
        <taxon>Alphaproteobacteria</taxon>
        <taxon>Sphingomonadales</taxon>
        <taxon>Rhizorhabdaceae</taxon>
        <taxon>Edaphosphingomonas</taxon>
    </lineage>
</organism>
<proteinExistence type="predicted"/>
<dbReference type="InterPro" id="IPR020843">
    <property type="entry name" value="ER"/>
</dbReference>
<dbReference type="NCBIfam" id="TIGR02824">
    <property type="entry name" value="quinone_pig3"/>
    <property type="match status" value="1"/>
</dbReference>
<keyword evidence="5" id="KW-1185">Reference proteome</keyword>
<dbReference type="OrthoDB" id="9780520at2"/>
<dbReference type="CDD" id="cd05276">
    <property type="entry name" value="p53_inducible_oxidoreductase"/>
    <property type="match status" value="1"/>
</dbReference>
<evidence type="ECO:0000256" key="2">
    <source>
        <dbReference type="ARBA" id="ARBA00023002"/>
    </source>
</evidence>